<comment type="caution">
    <text evidence="2">The sequence shown here is derived from an EMBL/GenBank/DDBJ whole genome shotgun (WGS) entry which is preliminary data.</text>
</comment>
<protein>
    <submittedName>
        <fullName evidence="2">Membrane protein</fullName>
    </submittedName>
</protein>
<evidence type="ECO:0000313" key="3">
    <source>
        <dbReference type="Proteomes" id="UP000037151"/>
    </source>
</evidence>
<dbReference type="Proteomes" id="UP000037151">
    <property type="component" value="Unassembled WGS sequence"/>
</dbReference>
<reference evidence="3" key="1">
    <citation type="submission" date="2014-07" db="EMBL/GenBank/DDBJ databases">
        <title>Genome sequencing of plant-pathogenic Streptomyces species.</title>
        <authorList>
            <person name="Harrison J."/>
            <person name="Sapp M."/>
            <person name="Thwaites R."/>
            <person name="Studholme D.J."/>
        </authorList>
    </citation>
    <scope>NUCLEOTIDE SEQUENCE [LARGE SCALE GENOMIC DNA]</scope>
    <source>
        <strain evidence="3">NCPPB 4445</strain>
    </source>
</reference>
<dbReference type="PATRIC" id="fig|42234.21.peg.7549"/>
<dbReference type="RefSeq" id="WP_050374467.1">
    <property type="nucleotide sequence ID" value="NZ_KQ257833.1"/>
</dbReference>
<proteinExistence type="predicted"/>
<keyword evidence="1" id="KW-0812">Transmembrane</keyword>
<dbReference type="AlphaFoldDB" id="A0A0L0JM83"/>
<gene>
    <name evidence="2" type="ORF">IQ63_36675</name>
</gene>
<sequence>MRTLRALARHQGRMWADLARWAGRRQTGEGRRLAYMRGQGAMTAALVFVCVVETAGMAVLLREYPVAHWAVFALDVYTLALVLGSYASCVVRPHVLEGDALRVRYGQVDVRLPYDRISGVRCETRFSHPGAEGELSLPVGGQTSVTLELAEPVVHAGLLGRVREVTVVRLHADDADSVVQEIRRVRSGRCVSPGPLG</sequence>
<keyword evidence="1" id="KW-0472">Membrane</keyword>
<evidence type="ECO:0000256" key="1">
    <source>
        <dbReference type="SAM" id="Phobius"/>
    </source>
</evidence>
<accession>A0A0L0JM83</accession>
<name>A0A0L0JM83_9ACTN</name>
<organism evidence="2 3">
    <name type="scientific">Streptomyces acidiscabies</name>
    <dbReference type="NCBI Taxonomy" id="42234"/>
    <lineage>
        <taxon>Bacteria</taxon>
        <taxon>Bacillati</taxon>
        <taxon>Actinomycetota</taxon>
        <taxon>Actinomycetes</taxon>
        <taxon>Kitasatosporales</taxon>
        <taxon>Streptomycetaceae</taxon>
        <taxon>Streptomyces</taxon>
    </lineage>
</organism>
<keyword evidence="1" id="KW-1133">Transmembrane helix</keyword>
<feature type="transmembrane region" description="Helical" evidence="1">
    <location>
        <begin position="67"/>
        <end position="87"/>
    </location>
</feature>
<dbReference type="OrthoDB" id="4337641at2"/>
<feature type="transmembrane region" description="Helical" evidence="1">
    <location>
        <begin position="41"/>
        <end position="61"/>
    </location>
</feature>
<evidence type="ECO:0000313" key="2">
    <source>
        <dbReference type="EMBL" id="KND26500.1"/>
    </source>
</evidence>
<dbReference type="EMBL" id="JPPY01000209">
    <property type="protein sequence ID" value="KND26500.1"/>
    <property type="molecule type" value="Genomic_DNA"/>
</dbReference>